<dbReference type="InterPro" id="IPR036388">
    <property type="entry name" value="WH-like_DNA-bd_sf"/>
</dbReference>
<reference evidence="5 6" key="1">
    <citation type="submission" date="2010-05" db="EMBL/GenBank/DDBJ databases">
        <title>The Genome Sequence of Thecamonas trahens ATCC 50062.</title>
        <authorList>
            <consortium name="The Broad Institute Genome Sequencing Platform"/>
            <person name="Russ C."/>
            <person name="Cuomo C."/>
            <person name="Shea T."/>
            <person name="Young S.K."/>
            <person name="Zeng Q."/>
            <person name="Koehrsen M."/>
            <person name="Haas B."/>
            <person name="Borodovsky M."/>
            <person name="Guigo R."/>
            <person name="Alvarado L."/>
            <person name="Berlin A."/>
            <person name="Bochicchio J."/>
            <person name="Borenstein D."/>
            <person name="Chapman S."/>
            <person name="Chen Z."/>
            <person name="Freedman E."/>
            <person name="Gellesch M."/>
            <person name="Goldberg J."/>
            <person name="Griggs A."/>
            <person name="Gujja S."/>
            <person name="Heilman E."/>
            <person name="Heiman D."/>
            <person name="Hepburn T."/>
            <person name="Howarth C."/>
            <person name="Jen D."/>
            <person name="Larson L."/>
            <person name="Mehta T."/>
            <person name="Park D."/>
            <person name="Pearson M."/>
            <person name="Roberts A."/>
            <person name="Saif S."/>
            <person name="Shenoy N."/>
            <person name="Sisk P."/>
            <person name="Stolte C."/>
            <person name="Sykes S."/>
            <person name="Thomson T."/>
            <person name="Walk T."/>
            <person name="White J."/>
            <person name="Yandava C."/>
            <person name="Burger G."/>
            <person name="Gray M.W."/>
            <person name="Holland P.W.H."/>
            <person name="King N."/>
            <person name="Lang F.B.F."/>
            <person name="Roger A.J."/>
            <person name="Ruiz-Trillo I."/>
            <person name="Lander E."/>
            <person name="Nusbaum C."/>
        </authorList>
    </citation>
    <scope>NUCLEOTIDE SEQUENCE [LARGE SCALE GENOMIC DNA]</scope>
    <source>
        <strain evidence="5 6">ATCC 50062</strain>
    </source>
</reference>
<dbReference type="eggNOG" id="KOG1497">
    <property type="taxonomic scope" value="Eukaryota"/>
</dbReference>
<accession>A0A0L0DC63</accession>
<dbReference type="GO" id="GO:0005829">
    <property type="term" value="C:cytosol"/>
    <property type="evidence" value="ECO:0007669"/>
    <property type="project" value="TreeGrafter"/>
</dbReference>
<organism evidence="5 6">
    <name type="scientific">Thecamonas trahens ATCC 50062</name>
    <dbReference type="NCBI Taxonomy" id="461836"/>
    <lineage>
        <taxon>Eukaryota</taxon>
        <taxon>Apusozoa</taxon>
        <taxon>Apusomonadida</taxon>
        <taxon>Apusomonadidae</taxon>
        <taxon>Thecamonas</taxon>
    </lineage>
</organism>
<dbReference type="InterPro" id="IPR040134">
    <property type="entry name" value="PSMD12/CSN4"/>
</dbReference>
<dbReference type="AlphaFoldDB" id="A0A0L0DC63"/>
<evidence type="ECO:0000256" key="2">
    <source>
        <dbReference type="ARBA" id="ARBA00014881"/>
    </source>
</evidence>
<dbReference type="STRING" id="461836.A0A0L0DC63"/>
<name>A0A0L0DC63_THETB</name>
<dbReference type="OrthoDB" id="295656at2759"/>
<gene>
    <name evidence="5" type="ORF">AMSG_04642</name>
</gene>
<dbReference type="InterPro" id="IPR036390">
    <property type="entry name" value="WH_DNA-bd_sf"/>
</dbReference>
<dbReference type="GeneID" id="25564178"/>
<proteinExistence type="inferred from homology"/>
<evidence type="ECO:0000256" key="1">
    <source>
        <dbReference type="ARBA" id="ARBA00010417"/>
    </source>
</evidence>
<dbReference type="PANTHER" id="PTHR10855:SF2">
    <property type="entry name" value="COP9 SIGNALOSOME COMPLEX SUBUNIT 4"/>
    <property type="match status" value="1"/>
</dbReference>
<protein>
    <recommendedName>
        <fullName evidence="2">COP9 signalosome complex subunit 4</fullName>
    </recommendedName>
</protein>
<comment type="similarity">
    <text evidence="1">Belongs to the CSN4 family.</text>
</comment>
<dbReference type="Proteomes" id="UP000054408">
    <property type="component" value="Unassembled WGS sequence"/>
</dbReference>
<dbReference type="Pfam" id="PF01399">
    <property type="entry name" value="PCI"/>
    <property type="match status" value="1"/>
</dbReference>
<dbReference type="InterPro" id="IPR000717">
    <property type="entry name" value="PCI_dom"/>
</dbReference>
<dbReference type="SMART" id="SM00088">
    <property type="entry name" value="PINT"/>
    <property type="match status" value="1"/>
</dbReference>
<sequence>MASTESRLLATGGDTEACAAILRDAVAASDATALHTFIDFMTSNDRPPVVRINLVTVFSNELGKVTDRQVHEAVASAAHGKLAGQESFVEQLGKIAKDMADRLQAAELWKETAVWLARVPMERMPAGDRFVLNVKIAQVYLQIPDSISAGAYLNRALKDQAACKDEQYSTLFNVCRAQVLDYSGQFYKAFKMYYDLSCRGLLAEEKIHCLRMSVICAVLAKAGPMRSRALALIYKDERAKTLDCFSILEKMYLRRILRPEEIEAFKAQLSPHHIAKGHDGSTILERAVREHNVQAVAGLYTTIAFAQLGAILNITPEDAEEIVAELISRGSLSGSIDQAAGFASFSSDSALDTWDSSIAAICQDVNAIIAPIAERFPEFIES</sequence>
<evidence type="ECO:0000313" key="6">
    <source>
        <dbReference type="Proteomes" id="UP000054408"/>
    </source>
</evidence>
<dbReference type="GO" id="GO:0008180">
    <property type="term" value="C:COP9 signalosome"/>
    <property type="evidence" value="ECO:0007669"/>
    <property type="project" value="UniProtKB-KW"/>
</dbReference>
<dbReference type="RefSeq" id="XP_013758316.1">
    <property type="nucleotide sequence ID" value="XM_013902862.1"/>
</dbReference>
<dbReference type="EMBL" id="GL349452">
    <property type="protein sequence ID" value="KNC48898.1"/>
    <property type="molecule type" value="Genomic_DNA"/>
</dbReference>
<keyword evidence="6" id="KW-1185">Reference proteome</keyword>
<feature type="domain" description="PCI" evidence="4">
    <location>
        <begin position="182"/>
        <end position="350"/>
    </location>
</feature>
<keyword evidence="3" id="KW-0736">Signalosome</keyword>
<evidence type="ECO:0000256" key="3">
    <source>
        <dbReference type="ARBA" id="ARBA00022790"/>
    </source>
</evidence>
<dbReference type="OMA" id="KNIMHTV"/>
<evidence type="ECO:0000259" key="4">
    <source>
        <dbReference type="PROSITE" id="PS50250"/>
    </source>
</evidence>
<dbReference type="PROSITE" id="PS50250">
    <property type="entry name" value="PCI"/>
    <property type="match status" value="1"/>
</dbReference>
<dbReference type="SUPFAM" id="SSF46785">
    <property type="entry name" value="Winged helix' DNA-binding domain"/>
    <property type="match status" value="1"/>
</dbReference>
<dbReference type="Gene3D" id="1.10.10.10">
    <property type="entry name" value="Winged helix-like DNA-binding domain superfamily/Winged helix DNA-binding domain"/>
    <property type="match status" value="1"/>
</dbReference>
<evidence type="ECO:0000313" key="5">
    <source>
        <dbReference type="EMBL" id="KNC48898.1"/>
    </source>
</evidence>
<dbReference type="PANTHER" id="PTHR10855">
    <property type="entry name" value="26S PROTEASOME NON-ATPASE REGULATORY SUBUNIT 12/COP9 SIGNALOSOME COMPLEX SUBUNIT 4"/>
    <property type="match status" value="1"/>
</dbReference>